<dbReference type="InterPro" id="IPR036322">
    <property type="entry name" value="WD40_repeat_dom_sf"/>
</dbReference>
<dbReference type="AlphaFoldDB" id="A0A8H5GPT8"/>
<feature type="region of interest" description="Disordered" evidence="4">
    <location>
        <begin position="972"/>
        <end position="1012"/>
    </location>
</feature>
<feature type="repeat" description="WD" evidence="3">
    <location>
        <begin position="641"/>
        <end position="675"/>
    </location>
</feature>
<dbReference type="SUPFAM" id="SSF50978">
    <property type="entry name" value="WD40 repeat-like"/>
    <property type="match status" value="1"/>
</dbReference>
<accession>A0A8H5GPT8</accession>
<dbReference type="InterPro" id="IPR015943">
    <property type="entry name" value="WD40/YVTN_repeat-like_dom_sf"/>
</dbReference>
<keyword evidence="5" id="KW-0812">Transmembrane</keyword>
<feature type="compositionally biased region" description="Pro residues" evidence="4">
    <location>
        <begin position="469"/>
        <end position="490"/>
    </location>
</feature>
<keyword evidence="7" id="KW-1185">Reference proteome</keyword>
<dbReference type="EMBL" id="JAACJM010000014">
    <property type="protein sequence ID" value="KAF5369016.1"/>
    <property type="molecule type" value="Genomic_DNA"/>
</dbReference>
<evidence type="ECO:0000256" key="4">
    <source>
        <dbReference type="SAM" id="MobiDB-lite"/>
    </source>
</evidence>
<evidence type="ECO:0000256" key="1">
    <source>
        <dbReference type="ARBA" id="ARBA00022574"/>
    </source>
</evidence>
<keyword evidence="1 3" id="KW-0853">WD repeat</keyword>
<evidence type="ECO:0000313" key="6">
    <source>
        <dbReference type="EMBL" id="KAF5369016.1"/>
    </source>
</evidence>
<dbReference type="OrthoDB" id="972532at2759"/>
<feature type="compositionally biased region" description="Low complexity" evidence="4">
    <location>
        <begin position="596"/>
        <end position="607"/>
    </location>
</feature>
<feature type="transmembrane region" description="Helical" evidence="5">
    <location>
        <begin position="342"/>
        <end position="362"/>
    </location>
</feature>
<name>A0A8H5GPT8_9AGAR</name>
<comment type="caution">
    <text evidence="6">The sequence shown here is derived from an EMBL/GenBank/DDBJ whole genome shotgun (WGS) entry which is preliminary data.</text>
</comment>
<evidence type="ECO:0000256" key="2">
    <source>
        <dbReference type="ARBA" id="ARBA00022737"/>
    </source>
</evidence>
<proteinExistence type="predicted"/>
<keyword evidence="5" id="KW-0472">Membrane</keyword>
<organism evidence="6 7">
    <name type="scientific">Tetrapyrgos nigripes</name>
    <dbReference type="NCBI Taxonomy" id="182062"/>
    <lineage>
        <taxon>Eukaryota</taxon>
        <taxon>Fungi</taxon>
        <taxon>Dikarya</taxon>
        <taxon>Basidiomycota</taxon>
        <taxon>Agaricomycotina</taxon>
        <taxon>Agaricomycetes</taxon>
        <taxon>Agaricomycetidae</taxon>
        <taxon>Agaricales</taxon>
        <taxon>Marasmiineae</taxon>
        <taxon>Marasmiaceae</taxon>
        <taxon>Tetrapyrgos</taxon>
    </lineage>
</organism>
<protein>
    <recommendedName>
        <fullName evidence="8">WD40 repeat-like protein</fullName>
    </recommendedName>
</protein>
<dbReference type="Proteomes" id="UP000559256">
    <property type="component" value="Unassembled WGS sequence"/>
</dbReference>
<dbReference type="PANTHER" id="PTHR22838:SF0">
    <property type="entry name" value="WD REPEAT-CONTAINING PROTEIN 26"/>
    <property type="match status" value="1"/>
</dbReference>
<evidence type="ECO:0000256" key="5">
    <source>
        <dbReference type="SAM" id="Phobius"/>
    </source>
</evidence>
<dbReference type="InterPro" id="IPR051350">
    <property type="entry name" value="WD_repeat-ST_regulator"/>
</dbReference>
<dbReference type="PANTHER" id="PTHR22838">
    <property type="entry name" value="WD REPEAT PROTEIN 26-RELATED"/>
    <property type="match status" value="1"/>
</dbReference>
<evidence type="ECO:0000256" key="3">
    <source>
        <dbReference type="PROSITE-ProRule" id="PRU00221"/>
    </source>
</evidence>
<dbReference type="Pfam" id="PF00400">
    <property type="entry name" value="WD40"/>
    <property type="match status" value="2"/>
</dbReference>
<dbReference type="GO" id="GO:0043161">
    <property type="term" value="P:proteasome-mediated ubiquitin-dependent protein catabolic process"/>
    <property type="evidence" value="ECO:0007669"/>
    <property type="project" value="TreeGrafter"/>
</dbReference>
<keyword evidence="5" id="KW-1133">Transmembrane helix</keyword>
<dbReference type="InterPro" id="IPR001680">
    <property type="entry name" value="WD40_rpt"/>
</dbReference>
<gene>
    <name evidence="6" type="ORF">D9758_002829</name>
</gene>
<feature type="transmembrane region" description="Helical" evidence="5">
    <location>
        <begin position="295"/>
        <end position="317"/>
    </location>
</feature>
<evidence type="ECO:0008006" key="8">
    <source>
        <dbReference type="Google" id="ProtNLM"/>
    </source>
</evidence>
<reference evidence="6 7" key="1">
    <citation type="journal article" date="2020" name="ISME J.">
        <title>Uncovering the hidden diversity of litter-decomposition mechanisms in mushroom-forming fungi.</title>
        <authorList>
            <person name="Floudas D."/>
            <person name="Bentzer J."/>
            <person name="Ahren D."/>
            <person name="Johansson T."/>
            <person name="Persson P."/>
            <person name="Tunlid A."/>
        </authorList>
    </citation>
    <scope>NUCLEOTIDE SEQUENCE [LARGE SCALE GENOMIC DNA]</scope>
    <source>
        <strain evidence="6 7">CBS 291.85</strain>
    </source>
</reference>
<evidence type="ECO:0000313" key="7">
    <source>
        <dbReference type="Proteomes" id="UP000559256"/>
    </source>
</evidence>
<feature type="transmembrane region" description="Helical" evidence="5">
    <location>
        <begin position="368"/>
        <end position="393"/>
    </location>
</feature>
<sequence length="1012" mass="113064">MNHVLSELGDSERRPSRRETVMTLVEMLLQTDKEIQVNNNLPDFEDDKDVPTVDEAHQNAGAEAFNKFQRHCSNLDKELRNFSNATRQLGSSAAILSSAFHLRTHLAQISFLFQQNAANLFPRKIRQATFTSVNHSSRTLSNVSVKRRTMPTPVVSENLDLEHFPEQFEQLACEIRTFANSLNEFPEFTDEAVNASLSAFEDDLKYWASQFRYPAVQRYIQDLTAEMGEHIESITDTIQIFIEIGVPTIRFAQQHAAENLQNLSTVATFFSAVTATGLQSSYSKLDGFKANLVNAFWFSSLVFSIAAAVNSLLGLTWKQAMYRSPSHRVPWWVLIWIKRSPLFFLVISVACFSMGLCLFTYTSSQHRITSLVTTLMTGVTSFGLIAVSAWFTLERWAWSRHRGKKWLGDVLDDFGAELRRITGISRIGRGLAWLCHNKDTEKADEPPNWLPVTDPRLQAEDPFRSMPSSPLPPSSTPPSPMPPSPLFFPSGPPSPVSSSFPLMPPSPISPVFINFSTRHRHTESKTSLFKSSFRPCHNRTSSLALHAFGSITPSNSQDPSQVRPGKLLWQNAIRTIKARSQVTMKLAEIDARLASRRSPTGSSSRTASSDRSRGPELVKVVPSRVAALKPQLKCLEVTQDLAAHQALVRHLQFSPDGKFLATSSWDRLSVIFRVEDPFVSHRVLAHATGFVGQVAWSPDGQFLLTKLVRGIKVWNLDGVCTRTIDRLTSDPVEAVTWLPKGDAFLSVEGNSVFKLDLQGKILARYNFGNMKVRDVACTPDGKRLLGVGPMLLSPGGLRPSKSKVERRLVVYNMETGLIENVTPVLNDVRNITLARNTRHGVAALVSYENKAPPQYWKMEIVKDLKNENQMVPKLTLRHTYMHKTPIDFAGPSYFGGKNDELVLCAGKNREIHIWDRESGSLLHHIRDQNPGGDLTCIAWNPAAEDPFMLATGSHDGAVQVWSKLSEMYDHSAPPSNRGSMLDGTRFSSPFELEDLPRTSSPVQGIEELEMAA</sequence>
<dbReference type="PROSITE" id="PS50082">
    <property type="entry name" value="WD_REPEATS_2"/>
    <property type="match status" value="1"/>
</dbReference>
<dbReference type="SMART" id="SM00320">
    <property type="entry name" value="WD40"/>
    <property type="match status" value="5"/>
</dbReference>
<keyword evidence="2" id="KW-0677">Repeat</keyword>
<dbReference type="Gene3D" id="2.130.10.10">
    <property type="entry name" value="YVTN repeat-like/Quinoprotein amine dehydrogenase"/>
    <property type="match status" value="2"/>
</dbReference>
<feature type="region of interest" description="Disordered" evidence="4">
    <location>
        <begin position="593"/>
        <end position="616"/>
    </location>
</feature>
<feature type="region of interest" description="Disordered" evidence="4">
    <location>
        <begin position="443"/>
        <end position="490"/>
    </location>
</feature>
<dbReference type="GO" id="GO:0034657">
    <property type="term" value="C:GID complex"/>
    <property type="evidence" value="ECO:0007669"/>
    <property type="project" value="TreeGrafter"/>
</dbReference>